<dbReference type="EMBL" id="MPUH01000770">
    <property type="protein sequence ID" value="OMJ74166.1"/>
    <property type="molecule type" value="Genomic_DNA"/>
</dbReference>
<feature type="region of interest" description="Disordered" evidence="1">
    <location>
        <begin position="33"/>
        <end position="64"/>
    </location>
</feature>
<dbReference type="Proteomes" id="UP000187209">
    <property type="component" value="Unassembled WGS sequence"/>
</dbReference>
<reference evidence="2 3" key="1">
    <citation type="submission" date="2016-11" db="EMBL/GenBank/DDBJ databases">
        <title>The macronuclear genome of Stentor coeruleus: a giant cell with tiny introns.</title>
        <authorList>
            <person name="Slabodnick M."/>
            <person name="Ruby J.G."/>
            <person name="Reiff S.B."/>
            <person name="Swart E.C."/>
            <person name="Gosai S."/>
            <person name="Prabakaran S."/>
            <person name="Witkowska E."/>
            <person name="Larue G.E."/>
            <person name="Fisher S."/>
            <person name="Freeman R.M."/>
            <person name="Gunawardena J."/>
            <person name="Chu W."/>
            <person name="Stover N.A."/>
            <person name="Gregory B.D."/>
            <person name="Nowacki M."/>
            <person name="Derisi J."/>
            <person name="Roy S.W."/>
            <person name="Marshall W.F."/>
            <person name="Sood P."/>
        </authorList>
    </citation>
    <scope>NUCLEOTIDE SEQUENCE [LARGE SCALE GENOMIC DNA]</scope>
    <source>
        <strain evidence="2">WM001</strain>
    </source>
</reference>
<keyword evidence="3" id="KW-1185">Reference proteome</keyword>
<comment type="caution">
    <text evidence="2">The sequence shown here is derived from an EMBL/GenBank/DDBJ whole genome shotgun (WGS) entry which is preliminary data.</text>
</comment>
<accession>A0A1R2BBN7</accession>
<gene>
    <name evidence="2" type="ORF">SteCoe_26989</name>
</gene>
<dbReference type="AlphaFoldDB" id="A0A1R2BBN7"/>
<protein>
    <submittedName>
        <fullName evidence="2">Uncharacterized protein</fullName>
    </submittedName>
</protein>
<organism evidence="2 3">
    <name type="scientific">Stentor coeruleus</name>
    <dbReference type="NCBI Taxonomy" id="5963"/>
    <lineage>
        <taxon>Eukaryota</taxon>
        <taxon>Sar</taxon>
        <taxon>Alveolata</taxon>
        <taxon>Ciliophora</taxon>
        <taxon>Postciliodesmatophora</taxon>
        <taxon>Heterotrichea</taxon>
        <taxon>Heterotrichida</taxon>
        <taxon>Stentoridae</taxon>
        <taxon>Stentor</taxon>
    </lineage>
</organism>
<evidence type="ECO:0000313" key="3">
    <source>
        <dbReference type="Proteomes" id="UP000187209"/>
    </source>
</evidence>
<proteinExistence type="predicted"/>
<name>A0A1R2BBN7_9CILI</name>
<evidence type="ECO:0000256" key="1">
    <source>
        <dbReference type="SAM" id="MobiDB-lite"/>
    </source>
</evidence>
<sequence length="232" mass="27133">MNLDINVYPDSYPVFSKPRQFLTRNRFVNVDSIHQKPPHINPSPVFKRQSELNKDSNQSPLSLPEIINQKPSSALGNYQISYYPTSPLNPELEEQCMMLELFRNINKLDFRKTREKSPSKIVRKGRKVKFEANIRNYHNLSAFACREVECPNCKNLKCVCPISDHIAEDVGRRIMSHTLNVPERKKKTERWYGEIKKNNVKNNTSYMKNRVRRRPKAPSVNVEDLKSLLSIF</sequence>
<evidence type="ECO:0000313" key="2">
    <source>
        <dbReference type="EMBL" id="OMJ74166.1"/>
    </source>
</evidence>